<dbReference type="GeneID" id="45577295"/>
<reference evidence="4" key="3">
    <citation type="submission" date="2016-10" db="EMBL/GenBank/DDBJ databases">
        <authorList>
            <person name="Bumgarner R.E."/>
            <person name="Fredricks D.N."/>
            <person name="Srinivasan S."/>
        </authorList>
    </citation>
    <scope>NUCLEOTIDE SEQUENCE [LARGE SCALE GENOMIC DNA]</scope>
    <source>
        <strain evidence="4">KA00225</strain>
    </source>
</reference>
<reference evidence="2" key="2">
    <citation type="submission" date="2016-10" db="EMBL/GenBank/DDBJ databases">
        <authorList>
            <person name="Varghese N."/>
        </authorList>
    </citation>
    <scope>NUCLEOTIDE SEQUENCE [LARGE SCALE GENOMIC DNA]</scope>
    <source>
        <strain evidence="2">KA00225</strain>
    </source>
</reference>
<dbReference type="PATRIC" id="fig|2702.100.peg.529"/>
<dbReference type="RefSeq" id="WP_013399326.1">
    <property type="nucleotide sequence ID" value="NZ_JAJNOV010000002.1"/>
</dbReference>
<evidence type="ECO:0000313" key="4">
    <source>
        <dbReference type="Proteomes" id="UP000236146"/>
    </source>
</evidence>
<gene>
    <name evidence="2" type="ORF">BFS05_02420</name>
    <name evidence="1" type="ORF">HMPREF3208_00550</name>
</gene>
<comment type="caution">
    <text evidence="1">The sequence shown here is derived from an EMBL/GenBank/DDBJ whole genome shotgun (WGS) entry which is preliminary data.</text>
</comment>
<sequence length="79" mass="9178">MKINSKPVTGTSFAYDGCHKIYICENTQDEQDAQKTGYTIHPISELENTYENSCDLRFIHNWTLDKDYVSQLEPALFQE</sequence>
<name>A0A133NYS7_GARVA</name>
<dbReference type="AlphaFoldDB" id="A0A133NYS7"/>
<evidence type="ECO:0000313" key="3">
    <source>
        <dbReference type="Proteomes" id="UP000070687"/>
    </source>
</evidence>
<dbReference type="Proteomes" id="UP000236146">
    <property type="component" value="Unassembled WGS sequence"/>
</dbReference>
<protein>
    <submittedName>
        <fullName evidence="1">Uncharacterized protein</fullName>
    </submittedName>
</protein>
<proteinExistence type="predicted"/>
<dbReference type="Proteomes" id="UP000070687">
    <property type="component" value="Unassembled WGS sequence"/>
</dbReference>
<organism evidence="1 3">
    <name type="scientific">Gardnerella vaginalis</name>
    <dbReference type="NCBI Taxonomy" id="2702"/>
    <lineage>
        <taxon>Bacteria</taxon>
        <taxon>Bacillati</taxon>
        <taxon>Actinomycetota</taxon>
        <taxon>Actinomycetes</taxon>
        <taxon>Bifidobacteriales</taxon>
        <taxon>Bifidobacteriaceae</taxon>
        <taxon>Gardnerella</taxon>
    </lineage>
</organism>
<evidence type="ECO:0000313" key="1">
    <source>
        <dbReference type="EMBL" id="KXA21456.1"/>
    </source>
</evidence>
<dbReference type="OrthoDB" id="4733819at2"/>
<evidence type="ECO:0000313" key="2">
    <source>
        <dbReference type="EMBL" id="PNS43451.1"/>
    </source>
</evidence>
<reference evidence="1 3" key="1">
    <citation type="submission" date="2016-01" db="EMBL/GenBank/DDBJ databases">
        <authorList>
            <person name="Oliw E.H."/>
        </authorList>
    </citation>
    <scope>NUCLEOTIDE SEQUENCE [LARGE SCALE GENOMIC DNA]</scope>
    <source>
        <strain evidence="1 3">PSS_7772B</strain>
    </source>
</reference>
<dbReference type="EMBL" id="LRQB01000031">
    <property type="protein sequence ID" value="KXA21456.1"/>
    <property type="molecule type" value="Genomic_DNA"/>
</dbReference>
<accession>A0A133NYS7</accession>
<dbReference type="EMBL" id="MNLH01000002">
    <property type="protein sequence ID" value="PNS43451.1"/>
    <property type="molecule type" value="Genomic_DNA"/>
</dbReference>